<sequence>MDAQNDYVKAHQHYEMIRPIVGLFGHTDRVINARADYFLKGERDYRFKGFHLIEYLLFKTKDTPAALDAIDELLMLITDLKQRVEKEHIEIPKLVQSSADYLEMILEVKLNGQESIYSHSDLSDMAANILGSQTIIDEIEPFISPQTLKPIVKNYQKINQILNQYATEQGHFRSYEKLASYDKKKLYSLLSNQAYLLATLRSNLNLDVYYKYEAEAL</sequence>
<dbReference type="Proteomes" id="UP001223712">
    <property type="component" value="Unassembled WGS sequence"/>
</dbReference>
<name>A0ABT8CJN6_9VIBR</name>
<dbReference type="PANTHER" id="PTHR39192">
    <property type="entry name" value="IRON UPTAKE SYSTEM COMPONENT EFEO"/>
    <property type="match status" value="1"/>
</dbReference>
<dbReference type="Gene3D" id="1.20.1420.20">
    <property type="entry name" value="M75 peptidase, HXXE motif"/>
    <property type="match status" value="1"/>
</dbReference>
<evidence type="ECO:0000313" key="6">
    <source>
        <dbReference type="Proteomes" id="UP001223712"/>
    </source>
</evidence>
<dbReference type="InterPro" id="IPR034981">
    <property type="entry name" value="Imelysin-like_EfeO/Algp7"/>
</dbReference>
<protein>
    <submittedName>
        <fullName evidence="5">EfeM/EfeO family lipoprotein</fullName>
    </submittedName>
</protein>
<dbReference type="InterPro" id="IPR018976">
    <property type="entry name" value="Imelysin-like"/>
</dbReference>
<proteinExistence type="inferred from homology"/>
<feature type="domain" description="Imelysin-like" evidence="4">
    <location>
        <begin position="2"/>
        <end position="186"/>
    </location>
</feature>
<evidence type="ECO:0000256" key="2">
    <source>
        <dbReference type="ARBA" id="ARBA00005989"/>
    </source>
</evidence>
<organism evidence="5 6">
    <name type="scientific">Vibrio artabrorum</name>
    <dbReference type="NCBI Taxonomy" id="446374"/>
    <lineage>
        <taxon>Bacteria</taxon>
        <taxon>Pseudomonadati</taxon>
        <taxon>Pseudomonadota</taxon>
        <taxon>Gammaproteobacteria</taxon>
        <taxon>Vibrionales</taxon>
        <taxon>Vibrionaceae</taxon>
        <taxon>Vibrio</taxon>
    </lineage>
</organism>
<comment type="similarity">
    <text evidence="2">Belongs to the EfeM/EfeO family.</text>
</comment>
<accession>A0ABT8CJN6</accession>
<dbReference type="CDD" id="cd14656">
    <property type="entry name" value="Imelysin-like_EfeO"/>
    <property type="match status" value="1"/>
</dbReference>
<keyword evidence="3" id="KW-0732">Signal</keyword>
<keyword evidence="5" id="KW-0449">Lipoprotein</keyword>
<evidence type="ECO:0000256" key="3">
    <source>
        <dbReference type="ARBA" id="ARBA00022729"/>
    </source>
</evidence>
<dbReference type="InterPro" id="IPR050894">
    <property type="entry name" value="EfeM/EfeO_iron_uptake"/>
</dbReference>
<gene>
    <name evidence="5" type="ORF">QWY96_13505</name>
</gene>
<evidence type="ECO:0000259" key="4">
    <source>
        <dbReference type="Pfam" id="PF09375"/>
    </source>
</evidence>
<dbReference type="EMBL" id="JAUFQY010000001">
    <property type="protein sequence ID" value="MDN3701658.1"/>
    <property type="molecule type" value="Genomic_DNA"/>
</dbReference>
<comment type="caution">
    <text evidence="5">The sequence shown here is derived from an EMBL/GenBank/DDBJ whole genome shotgun (WGS) entry which is preliminary data.</text>
</comment>
<evidence type="ECO:0000256" key="1">
    <source>
        <dbReference type="ARBA" id="ARBA00004196"/>
    </source>
</evidence>
<comment type="subcellular location">
    <subcellularLocation>
        <location evidence="1">Cell envelope</location>
    </subcellularLocation>
</comment>
<dbReference type="InterPro" id="IPR038352">
    <property type="entry name" value="Imelysin_sf"/>
</dbReference>
<keyword evidence="6" id="KW-1185">Reference proteome</keyword>
<dbReference type="PANTHER" id="PTHR39192:SF1">
    <property type="entry name" value="IRON UPTAKE SYSTEM COMPONENT EFEO"/>
    <property type="match status" value="1"/>
</dbReference>
<evidence type="ECO:0000313" key="5">
    <source>
        <dbReference type="EMBL" id="MDN3701658.1"/>
    </source>
</evidence>
<dbReference type="Pfam" id="PF09375">
    <property type="entry name" value="Peptidase_M75"/>
    <property type="match status" value="1"/>
</dbReference>
<reference evidence="6" key="1">
    <citation type="journal article" date="2019" name="Int. J. Syst. Evol. Microbiol.">
        <title>The Global Catalogue of Microorganisms (GCM) 10K type strain sequencing project: providing services to taxonomists for standard genome sequencing and annotation.</title>
        <authorList>
            <consortium name="The Broad Institute Genomics Platform"/>
            <consortium name="The Broad Institute Genome Sequencing Center for Infectious Disease"/>
            <person name="Wu L."/>
            <person name="Ma J."/>
        </authorList>
    </citation>
    <scope>NUCLEOTIDE SEQUENCE [LARGE SCALE GENOMIC DNA]</scope>
    <source>
        <strain evidence="6">CECT 7226</strain>
    </source>
</reference>